<evidence type="ECO:0000313" key="1">
    <source>
        <dbReference type="EMBL" id="KAG0420847.1"/>
    </source>
</evidence>
<reference evidence="1 2" key="1">
    <citation type="journal article" date="2020" name="Cell">
        <title>Large-Scale Comparative Analyses of Tick Genomes Elucidate Their Genetic Diversity and Vector Capacities.</title>
        <authorList>
            <consortium name="Tick Genome and Microbiome Consortium (TIGMIC)"/>
            <person name="Jia N."/>
            <person name="Wang J."/>
            <person name="Shi W."/>
            <person name="Du L."/>
            <person name="Sun Y."/>
            <person name="Zhan W."/>
            <person name="Jiang J.F."/>
            <person name="Wang Q."/>
            <person name="Zhang B."/>
            <person name="Ji P."/>
            <person name="Bell-Sakyi L."/>
            <person name="Cui X.M."/>
            <person name="Yuan T.T."/>
            <person name="Jiang B.G."/>
            <person name="Yang W.F."/>
            <person name="Lam T.T."/>
            <person name="Chang Q.C."/>
            <person name="Ding S.J."/>
            <person name="Wang X.J."/>
            <person name="Zhu J.G."/>
            <person name="Ruan X.D."/>
            <person name="Zhao L."/>
            <person name="Wei J.T."/>
            <person name="Ye R.Z."/>
            <person name="Que T.C."/>
            <person name="Du C.H."/>
            <person name="Zhou Y.H."/>
            <person name="Cheng J.X."/>
            <person name="Dai P.F."/>
            <person name="Guo W.B."/>
            <person name="Han X.H."/>
            <person name="Huang E.J."/>
            <person name="Li L.F."/>
            <person name="Wei W."/>
            <person name="Gao Y.C."/>
            <person name="Liu J.Z."/>
            <person name="Shao H.Z."/>
            <person name="Wang X."/>
            <person name="Wang C.C."/>
            <person name="Yang T.C."/>
            <person name="Huo Q.B."/>
            <person name="Li W."/>
            <person name="Chen H.Y."/>
            <person name="Chen S.E."/>
            <person name="Zhou L.G."/>
            <person name="Ni X.B."/>
            <person name="Tian J.H."/>
            <person name="Sheng Y."/>
            <person name="Liu T."/>
            <person name="Pan Y.S."/>
            <person name="Xia L.Y."/>
            <person name="Li J."/>
            <person name="Zhao F."/>
            <person name="Cao W.C."/>
        </authorList>
    </citation>
    <scope>NUCLEOTIDE SEQUENCE [LARGE SCALE GENOMIC DNA]</scope>
    <source>
        <strain evidence="1">Iper-2018</strain>
    </source>
</reference>
<dbReference type="Proteomes" id="UP000805193">
    <property type="component" value="Unassembled WGS sequence"/>
</dbReference>
<accession>A0AC60PJE6</accession>
<evidence type="ECO:0000313" key="2">
    <source>
        <dbReference type="Proteomes" id="UP000805193"/>
    </source>
</evidence>
<name>A0AC60PJE6_IXOPE</name>
<dbReference type="EMBL" id="JABSTQ010010467">
    <property type="protein sequence ID" value="KAG0420847.1"/>
    <property type="molecule type" value="Genomic_DNA"/>
</dbReference>
<organism evidence="1 2">
    <name type="scientific">Ixodes persulcatus</name>
    <name type="common">Taiga tick</name>
    <dbReference type="NCBI Taxonomy" id="34615"/>
    <lineage>
        <taxon>Eukaryota</taxon>
        <taxon>Metazoa</taxon>
        <taxon>Ecdysozoa</taxon>
        <taxon>Arthropoda</taxon>
        <taxon>Chelicerata</taxon>
        <taxon>Arachnida</taxon>
        <taxon>Acari</taxon>
        <taxon>Parasitiformes</taxon>
        <taxon>Ixodida</taxon>
        <taxon>Ixodoidea</taxon>
        <taxon>Ixodidae</taxon>
        <taxon>Ixodinae</taxon>
        <taxon>Ixodes</taxon>
    </lineage>
</organism>
<sequence length="241" mass="27647">MLQELCHVHAMPKVQVDDMVLEDIRSDLLCRERKLRITASRSRAYFTFIPTEQRSWAGKVQLMYCESFRENKVTRHGKRPDGVAEANGVPSILVEVKSPEAGNTTSARELTAAKKVEYISKRRWKRRRILERVSEIRRRRAASVERSWMYAAALRSYGLEDPTRFRPPSAFGIWIDSTPMNALTAALVFRRLTRSCVHLDTPISRLSVKNTTIFQAQEGSRHNEVVVMAVQTDVVSSHTIF</sequence>
<comment type="caution">
    <text evidence="1">The sequence shown here is derived from an EMBL/GenBank/DDBJ whole genome shotgun (WGS) entry which is preliminary data.</text>
</comment>
<keyword evidence="2" id="KW-1185">Reference proteome</keyword>
<proteinExistence type="predicted"/>
<gene>
    <name evidence="1" type="ORF">HPB47_003249</name>
</gene>
<protein>
    <submittedName>
        <fullName evidence="1">Uncharacterized protein</fullName>
    </submittedName>
</protein>